<feature type="domain" description="N-acetyltransferase" evidence="3">
    <location>
        <begin position="13"/>
        <end position="150"/>
    </location>
</feature>
<evidence type="ECO:0000313" key="4">
    <source>
        <dbReference type="EMBL" id="TWT25510.1"/>
    </source>
</evidence>
<dbReference type="OrthoDB" id="572496at2"/>
<dbReference type="Proteomes" id="UP000320791">
    <property type="component" value="Unassembled WGS sequence"/>
</dbReference>
<keyword evidence="2" id="KW-0012">Acyltransferase</keyword>
<dbReference type="Pfam" id="PF00583">
    <property type="entry name" value="Acetyltransf_1"/>
    <property type="match status" value="1"/>
</dbReference>
<accession>A0A5C5UJI4</accession>
<dbReference type="PANTHER" id="PTHR43800:SF1">
    <property type="entry name" value="PEPTIDYL-LYSINE N-ACETYLTRANSFERASE YJAB"/>
    <property type="match status" value="1"/>
</dbReference>
<dbReference type="InterPro" id="IPR000182">
    <property type="entry name" value="GNAT_dom"/>
</dbReference>
<organism evidence="4 5">
    <name type="scientific">Corynebacterium canis</name>
    <dbReference type="NCBI Taxonomy" id="679663"/>
    <lineage>
        <taxon>Bacteria</taxon>
        <taxon>Bacillati</taxon>
        <taxon>Actinomycetota</taxon>
        <taxon>Actinomycetes</taxon>
        <taxon>Mycobacteriales</taxon>
        <taxon>Corynebacteriaceae</taxon>
        <taxon>Corynebacterium</taxon>
    </lineage>
</organism>
<name>A0A5C5UJI4_9CORY</name>
<dbReference type="AlphaFoldDB" id="A0A5C5UJI4"/>
<dbReference type="SUPFAM" id="SSF55729">
    <property type="entry name" value="Acyl-CoA N-acyltransferases (Nat)"/>
    <property type="match status" value="1"/>
</dbReference>
<proteinExistence type="predicted"/>
<evidence type="ECO:0000313" key="5">
    <source>
        <dbReference type="Proteomes" id="UP000320791"/>
    </source>
</evidence>
<dbReference type="PANTHER" id="PTHR43800">
    <property type="entry name" value="PEPTIDYL-LYSINE N-ACETYLTRANSFERASE YJAB"/>
    <property type="match status" value="1"/>
</dbReference>
<dbReference type="GO" id="GO:0016747">
    <property type="term" value="F:acyltransferase activity, transferring groups other than amino-acyl groups"/>
    <property type="evidence" value="ECO:0007669"/>
    <property type="project" value="InterPro"/>
</dbReference>
<evidence type="ECO:0000259" key="3">
    <source>
        <dbReference type="PROSITE" id="PS51186"/>
    </source>
</evidence>
<dbReference type="CDD" id="cd04301">
    <property type="entry name" value="NAT_SF"/>
    <property type="match status" value="1"/>
</dbReference>
<sequence length="171" mass="19231">MTEPRLATPADVPEIRTLERAAGEVFRSVGLARIADHEPPHSQVLCDAARAGELWVMDVDKQLAAWAWFVLRDDALHIAQVSAHPRYRGQRYGTRLIEHASEVAAGRGIELVTLTTYTEVPWNAPWYRTLGFAEFAPQELSAFLAEIREQELHAGLDIAPRCAMYKKVKKL</sequence>
<reference evidence="4 5" key="1">
    <citation type="submission" date="2019-08" db="EMBL/GenBank/DDBJ databases">
        <authorList>
            <person name="Lei W."/>
        </authorList>
    </citation>
    <scope>NUCLEOTIDE SEQUENCE [LARGE SCALE GENOMIC DNA]</scope>
    <source>
        <strain evidence="4 5">CCUG 58627</strain>
    </source>
</reference>
<gene>
    <name evidence="4" type="ORF">FRX94_06790</name>
</gene>
<keyword evidence="5" id="KW-1185">Reference proteome</keyword>
<dbReference type="Gene3D" id="3.40.630.30">
    <property type="match status" value="1"/>
</dbReference>
<dbReference type="PROSITE" id="PS51186">
    <property type="entry name" value="GNAT"/>
    <property type="match status" value="1"/>
</dbReference>
<dbReference type="RefSeq" id="WP_146324379.1">
    <property type="nucleotide sequence ID" value="NZ_BAABLR010000021.1"/>
</dbReference>
<evidence type="ECO:0000256" key="2">
    <source>
        <dbReference type="ARBA" id="ARBA00023315"/>
    </source>
</evidence>
<evidence type="ECO:0000256" key="1">
    <source>
        <dbReference type="ARBA" id="ARBA00022679"/>
    </source>
</evidence>
<protein>
    <submittedName>
        <fullName evidence="4">GNAT family N-acetyltransferase</fullName>
    </submittedName>
</protein>
<dbReference type="EMBL" id="VOHM01000012">
    <property type="protein sequence ID" value="TWT25510.1"/>
    <property type="molecule type" value="Genomic_DNA"/>
</dbReference>
<keyword evidence="1 4" id="KW-0808">Transferase</keyword>
<dbReference type="InterPro" id="IPR016181">
    <property type="entry name" value="Acyl_CoA_acyltransferase"/>
</dbReference>
<comment type="caution">
    <text evidence="4">The sequence shown here is derived from an EMBL/GenBank/DDBJ whole genome shotgun (WGS) entry which is preliminary data.</text>
</comment>